<name>A0A811U064_CERCA</name>
<protein>
    <submittedName>
        <fullName evidence="2">(Mediterranean fruit fly) hypothetical protein</fullName>
    </submittedName>
</protein>
<dbReference type="AlphaFoldDB" id="A0A811U064"/>
<accession>A0A811U064</accession>
<evidence type="ECO:0000313" key="2">
    <source>
        <dbReference type="EMBL" id="CAD6991911.1"/>
    </source>
</evidence>
<keyword evidence="3" id="KW-1185">Reference proteome</keyword>
<dbReference type="Proteomes" id="UP000606786">
    <property type="component" value="Unassembled WGS sequence"/>
</dbReference>
<organism evidence="2 3">
    <name type="scientific">Ceratitis capitata</name>
    <name type="common">Mediterranean fruit fly</name>
    <name type="synonym">Tephritis capitata</name>
    <dbReference type="NCBI Taxonomy" id="7213"/>
    <lineage>
        <taxon>Eukaryota</taxon>
        <taxon>Metazoa</taxon>
        <taxon>Ecdysozoa</taxon>
        <taxon>Arthropoda</taxon>
        <taxon>Hexapoda</taxon>
        <taxon>Insecta</taxon>
        <taxon>Pterygota</taxon>
        <taxon>Neoptera</taxon>
        <taxon>Endopterygota</taxon>
        <taxon>Diptera</taxon>
        <taxon>Brachycera</taxon>
        <taxon>Muscomorpha</taxon>
        <taxon>Tephritoidea</taxon>
        <taxon>Tephritidae</taxon>
        <taxon>Ceratitis</taxon>
        <taxon>Ceratitis</taxon>
    </lineage>
</organism>
<proteinExistence type="predicted"/>
<feature type="compositionally biased region" description="Polar residues" evidence="1">
    <location>
        <begin position="18"/>
        <end position="27"/>
    </location>
</feature>
<sequence length="73" mass="8170">MFMASKNTTKRFHKRCLSSGTFANPSRPNRKRPFRSHENIMSVNASVETLPRATASRHSVQSAISVAHNSLTQ</sequence>
<feature type="region of interest" description="Disordered" evidence="1">
    <location>
        <begin position="1"/>
        <end position="35"/>
    </location>
</feature>
<evidence type="ECO:0000256" key="1">
    <source>
        <dbReference type="SAM" id="MobiDB-lite"/>
    </source>
</evidence>
<reference evidence="2" key="1">
    <citation type="submission" date="2020-11" db="EMBL/GenBank/DDBJ databases">
        <authorList>
            <person name="Whitehead M."/>
        </authorList>
    </citation>
    <scope>NUCLEOTIDE SEQUENCE</scope>
    <source>
        <strain evidence="2">EGII</strain>
    </source>
</reference>
<dbReference type="EMBL" id="CAJHJT010000001">
    <property type="protein sequence ID" value="CAD6991911.1"/>
    <property type="molecule type" value="Genomic_DNA"/>
</dbReference>
<evidence type="ECO:0000313" key="3">
    <source>
        <dbReference type="Proteomes" id="UP000606786"/>
    </source>
</evidence>
<comment type="caution">
    <text evidence="2">The sequence shown here is derived from an EMBL/GenBank/DDBJ whole genome shotgun (WGS) entry which is preliminary data.</text>
</comment>
<gene>
    <name evidence="2" type="ORF">CCAP1982_LOCUS800</name>
</gene>